<dbReference type="EMBL" id="BMAU01021402">
    <property type="protein sequence ID" value="GFY32220.1"/>
    <property type="molecule type" value="Genomic_DNA"/>
</dbReference>
<reference evidence="1" key="1">
    <citation type="submission" date="2020-08" db="EMBL/GenBank/DDBJ databases">
        <title>Multicomponent nature underlies the extraordinary mechanical properties of spider dragline silk.</title>
        <authorList>
            <person name="Kono N."/>
            <person name="Nakamura H."/>
            <person name="Mori M."/>
            <person name="Yoshida Y."/>
            <person name="Ohtoshi R."/>
            <person name="Malay A.D."/>
            <person name="Moran D.A.P."/>
            <person name="Tomita M."/>
            <person name="Numata K."/>
            <person name="Arakawa K."/>
        </authorList>
    </citation>
    <scope>NUCLEOTIDE SEQUENCE</scope>
</reference>
<sequence>MGQHSALNTNQRLVCRVRYGALAMLLLYSTVGDYTDSGGLLQKGGWDYVTVKACGLRCRSHSDYLLAAPAPLKLGAFSCSNHFYNIRYTAGSGLNYPEGRYRVSYTHLIEDNSSPENHLLRLCRRLITMASTQSADVVQRLAVPVNVPADGSEEGLELFV</sequence>
<keyword evidence="2" id="KW-1185">Reference proteome</keyword>
<proteinExistence type="predicted"/>
<evidence type="ECO:0000313" key="2">
    <source>
        <dbReference type="Proteomes" id="UP000887159"/>
    </source>
</evidence>
<gene>
    <name evidence="1" type="ORF">TNCV_3557281</name>
</gene>
<protein>
    <submittedName>
        <fullName evidence="1">Uncharacterized protein</fullName>
    </submittedName>
</protein>
<comment type="caution">
    <text evidence="1">The sequence shown here is derived from an EMBL/GenBank/DDBJ whole genome shotgun (WGS) entry which is preliminary data.</text>
</comment>
<evidence type="ECO:0000313" key="1">
    <source>
        <dbReference type="EMBL" id="GFY32220.1"/>
    </source>
</evidence>
<name>A0A8X7BI82_TRICX</name>
<dbReference type="Proteomes" id="UP000887159">
    <property type="component" value="Unassembled WGS sequence"/>
</dbReference>
<accession>A0A8X7BI82</accession>
<dbReference type="AlphaFoldDB" id="A0A8X7BI82"/>
<organism evidence="1 2">
    <name type="scientific">Trichonephila clavipes</name>
    <name type="common">Golden silk orbweaver</name>
    <name type="synonym">Nephila clavipes</name>
    <dbReference type="NCBI Taxonomy" id="2585209"/>
    <lineage>
        <taxon>Eukaryota</taxon>
        <taxon>Metazoa</taxon>
        <taxon>Ecdysozoa</taxon>
        <taxon>Arthropoda</taxon>
        <taxon>Chelicerata</taxon>
        <taxon>Arachnida</taxon>
        <taxon>Araneae</taxon>
        <taxon>Araneomorphae</taxon>
        <taxon>Entelegynae</taxon>
        <taxon>Araneoidea</taxon>
        <taxon>Nephilidae</taxon>
        <taxon>Trichonephila</taxon>
    </lineage>
</organism>